<feature type="transmembrane region" description="Helical" evidence="7">
    <location>
        <begin position="188"/>
        <end position="210"/>
    </location>
</feature>
<name>A0A3B0LW67_9GAMM</name>
<keyword evidence="6 7" id="KW-0472">Membrane</keyword>
<protein>
    <recommendedName>
        <fullName evidence="7">UPF0259 membrane protein ARTV_0851</fullName>
    </recommendedName>
</protein>
<accession>A0A3B0LW67</accession>
<keyword evidence="5 7" id="KW-1133">Transmembrane helix</keyword>
<comment type="subcellular location">
    <subcellularLocation>
        <location evidence="1">Cell inner membrane</location>
        <topology evidence="1">Multi-pass membrane protein</topology>
    </subcellularLocation>
    <subcellularLocation>
        <location evidence="7">Cell membrane</location>
        <topology evidence="7">Multi-pass membrane protein</topology>
    </subcellularLocation>
</comment>
<dbReference type="InterPro" id="IPR009627">
    <property type="entry name" value="UPF0259"/>
</dbReference>
<dbReference type="Pfam" id="PF06790">
    <property type="entry name" value="UPF0259"/>
    <property type="match status" value="1"/>
</dbReference>
<organism evidence="8">
    <name type="scientific">Arsenophonus endosymbiont of Trialeurodes vaporariorum</name>
    <dbReference type="NCBI Taxonomy" id="235567"/>
    <lineage>
        <taxon>Bacteria</taxon>
        <taxon>Pseudomonadati</taxon>
        <taxon>Pseudomonadota</taxon>
        <taxon>Gammaproteobacteria</taxon>
        <taxon>Enterobacterales</taxon>
        <taxon>Morganellaceae</taxon>
        <taxon>Arsenophonus</taxon>
    </lineage>
</organism>
<comment type="similarity">
    <text evidence="2 7">Belongs to the UPF0259 family.</text>
</comment>
<sequence>MSITANSLISDSLNFFKNQLSGLFILSFISATISLILYYFLVPIDEMATIVKTLGGQNDSTSLLTWVSQLSDEEKSIMMRVSLLSLAAFFIGLILLVSSVVTYLSELSTGNSISPGQAFVLSLRILPNMLILLVICTIIIYFGFMLFILPCIILAIGFSLSPIILITVKNIMPLRAMSQSWKIAFRHWWLILAILLLWLALQMLLTMLLGQFRFLPGMVNNIISFTLNNLLTSFTFIYFFRLYMLVGKTTN</sequence>
<proteinExistence type="inferred from homology"/>
<evidence type="ECO:0000256" key="1">
    <source>
        <dbReference type="ARBA" id="ARBA00004429"/>
    </source>
</evidence>
<dbReference type="EMBL" id="UFQR01000003">
    <property type="protein sequence ID" value="SSW95111.1"/>
    <property type="molecule type" value="Genomic_DNA"/>
</dbReference>
<gene>
    <name evidence="8" type="ORF">ARTV_0851</name>
</gene>
<keyword evidence="4 7" id="KW-0812">Transmembrane</keyword>
<evidence type="ECO:0000256" key="4">
    <source>
        <dbReference type="ARBA" id="ARBA00022692"/>
    </source>
</evidence>
<evidence type="ECO:0000256" key="2">
    <source>
        <dbReference type="ARBA" id="ARBA00005633"/>
    </source>
</evidence>
<feature type="transmembrane region" description="Helical" evidence="7">
    <location>
        <begin position="83"/>
        <end position="105"/>
    </location>
</feature>
<evidence type="ECO:0000313" key="8">
    <source>
        <dbReference type="EMBL" id="SSW95111.1"/>
    </source>
</evidence>
<dbReference type="HAMAP" id="MF_01067">
    <property type="entry name" value="UPF0259"/>
    <property type="match status" value="1"/>
</dbReference>
<dbReference type="GO" id="GO:0005886">
    <property type="term" value="C:plasma membrane"/>
    <property type="evidence" value="ECO:0007669"/>
    <property type="project" value="UniProtKB-SubCell"/>
</dbReference>
<feature type="transmembrane region" description="Helical" evidence="7">
    <location>
        <begin position="222"/>
        <end position="244"/>
    </location>
</feature>
<evidence type="ECO:0000256" key="3">
    <source>
        <dbReference type="ARBA" id="ARBA00022475"/>
    </source>
</evidence>
<reference evidence="8" key="1">
    <citation type="submission" date="2018-04" db="EMBL/GenBank/DDBJ databases">
        <authorList>
            <person name="Go L.Y."/>
            <person name="Mitchell J.A."/>
        </authorList>
    </citation>
    <scope>NUCLEOTIDE SEQUENCE</scope>
    <source>
        <strain evidence="8">ARTV</strain>
    </source>
</reference>
<evidence type="ECO:0000256" key="6">
    <source>
        <dbReference type="ARBA" id="ARBA00023136"/>
    </source>
</evidence>
<dbReference type="AlphaFoldDB" id="A0A3B0LW67"/>
<evidence type="ECO:0000256" key="5">
    <source>
        <dbReference type="ARBA" id="ARBA00022989"/>
    </source>
</evidence>
<keyword evidence="3 7" id="KW-1003">Cell membrane</keyword>
<feature type="transmembrane region" description="Helical" evidence="7">
    <location>
        <begin position="151"/>
        <end position="168"/>
    </location>
</feature>
<evidence type="ECO:0000256" key="7">
    <source>
        <dbReference type="HAMAP-Rule" id="MF_01067"/>
    </source>
</evidence>
<feature type="transmembrane region" description="Helical" evidence="7">
    <location>
        <begin position="125"/>
        <end position="144"/>
    </location>
</feature>
<feature type="transmembrane region" description="Helical" evidence="7">
    <location>
        <begin position="20"/>
        <end position="42"/>
    </location>
</feature>